<feature type="region of interest" description="Disordered" evidence="1">
    <location>
        <begin position="1"/>
        <end position="41"/>
    </location>
</feature>
<feature type="compositionally biased region" description="Polar residues" evidence="1">
    <location>
        <begin position="258"/>
        <end position="271"/>
    </location>
</feature>
<gene>
    <name evidence="2" type="ORF">HFQ381_LOCUS17707</name>
</gene>
<comment type="caution">
    <text evidence="2">The sequence shown here is derived from an EMBL/GenBank/DDBJ whole genome shotgun (WGS) entry which is preliminary data.</text>
</comment>
<dbReference type="AlphaFoldDB" id="A0A820M1F8"/>
<feature type="region of interest" description="Disordered" evidence="1">
    <location>
        <begin position="219"/>
        <end position="241"/>
    </location>
</feature>
<name>A0A820M1F8_9BILA</name>
<accession>A0A820M1F8</accession>
<dbReference type="EMBL" id="CAJOBO010001327">
    <property type="protein sequence ID" value="CAF4365796.1"/>
    <property type="molecule type" value="Genomic_DNA"/>
</dbReference>
<feature type="region of interest" description="Disordered" evidence="1">
    <location>
        <begin position="258"/>
        <end position="321"/>
    </location>
</feature>
<evidence type="ECO:0000256" key="1">
    <source>
        <dbReference type="SAM" id="MobiDB-lite"/>
    </source>
</evidence>
<proteinExistence type="predicted"/>
<evidence type="ECO:0000313" key="3">
    <source>
        <dbReference type="Proteomes" id="UP000663851"/>
    </source>
</evidence>
<reference evidence="2" key="1">
    <citation type="submission" date="2021-02" db="EMBL/GenBank/DDBJ databases">
        <authorList>
            <person name="Nowell W R."/>
        </authorList>
    </citation>
    <scope>NUCLEOTIDE SEQUENCE</scope>
</reference>
<sequence length="351" mass="39795">MFAEQPLLHTSHSSNIRLPPINKSHRRRLRPPRTPSYPSASIKTAHTAENVSALKAKYAEYTTWLKTSTQDNREPLLTQELLKTSLCQMGIDLNQAEQLVSKCSWYVYQFQKNLTIDPAQKHRMIAIETRKAQQYQNKSSTTKNNVEESTTILNSLDKGTLIQIQHNQLCLFSFFFTDDFSSSSNSLPRLHNKHSVLPGINFSNLSTSSRSRHVDFGYEKTKNSMHNSRSLHPPSKSVKRRTLKKLEPIAIEPLNNQKIPAIDNDSSSQRSLRQDGLVPGNLRSILRKQTISSPSVTSTDVSSRKMRSRALTPSSTVLDDMPLGTRSRRLFGGSECFAQIMNELEQQKKNV</sequence>
<protein>
    <submittedName>
        <fullName evidence="2">Uncharacterized protein</fullName>
    </submittedName>
</protein>
<evidence type="ECO:0000313" key="2">
    <source>
        <dbReference type="EMBL" id="CAF4365796.1"/>
    </source>
</evidence>
<feature type="compositionally biased region" description="Low complexity" evidence="1">
    <location>
        <begin position="292"/>
        <end position="301"/>
    </location>
</feature>
<organism evidence="2 3">
    <name type="scientific">Rotaria socialis</name>
    <dbReference type="NCBI Taxonomy" id="392032"/>
    <lineage>
        <taxon>Eukaryota</taxon>
        <taxon>Metazoa</taxon>
        <taxon>Spiralia</taxon>
        <taxon>Gnathifera</taxon>
        <taxon>Rotifera</taxon>
        <taxon>Eurotatoria</taxon>
        <taxon>Bdelloidea</taxon>
        <taxon>Philodinida</taxon>
        <taxon>Philodinidae</taxon>
        <taxon>Rotaria</taxon>
    </lineage>
</organism>
<dbReference type="Proteomes" id="UP000663851">
    <property type="component" value="Unassembled WGS sequence"/>
</dbReference>